<comment type="pathway">
    <text evidence="5">Purine metabolism; AMP biosynthesis via salvage pathway; AMP from ADP: step 1/1.</text>
</comment>
<keyword evidence="5" id="KW-0963">Cytoplasm</keyword>
<keyword evidence="5 7" id="KW-0067">ATP-binding</keyword>
<dbReference type="EMBL" id="JACCBI010000001">
    <property type="protein sequence ID" value="NYD66865.1"/>
    <property type="molecule type" value="Genomic_DNA"/>
</dbReference>
<dbReference type="Proteomes" id="UP000581087">
    <property type="component" value="Unassembled WGS sequence"/>
</dbReference>
<feature type="binding site" evidence="5">
    <location>
        <begin position="86"/>
        <end position="89"/>
    </location>
    <ligand>
        <name>AMP</name>
        <dbReference type="ChEBI" id="CHEBI:456215"/>
    </ligand>
</feature>
<accession>A0A852SG62</accession>
<feature type="binding site" evidence="5">
    <location>
        <position position="32"/>
    </location>
    <ligand>
        <name>AMP</name>
        <dbReference type="ChEBI" id="CHEBI:456215"/>
    </ligand>
</feature>
<dbReference type="Gene3D" id="3.40.50.300">
    <property type="entry name" value="P-loop containing nucleotide triphosphate hydrolases"/>
    <property type="match status" value="1"/>
</dbReference>
<dbReference type="GO" id="GO:0005737">
    <property type="term" value="C:cytoplasm"/>
    <property type="evidence" value="ECO:0007669"/>
    <property type="project" value="UniProtKB-SubCell"/>
</dbReference>
<dbReference type="NCBIfam" id="NF011105">
    <property type="entry name" value="PRK14532.1"/>
    <property type="match status" value="1"/>
</dbReference>
<comment type="subcellular location">
    <subcellularLocation>
        <location evidence="5 7">Cytoplasm</location>
    </subcellularLocation>
</comment>
<dbReference type="PROSITE" id="PS00113">
    <property type="entry name" value="ADENYLATE_KINASE"/>
    <property type="match status" value="1"/>
</dbReference>
<keyword evidence="2 5" id="KW-0545">Nucleotide biosynthesis</keyword>
<feature type="binding site" evidence="5">
    <location>
        <position position="134"/>
    </location>
    <ligand>
        <name>AMP</name>
        <dbReference type="ChEBI" id="CHEBI:456215"/>
    </ligand>
</feature>
<evidence type="ECO:0000256" key="6">
    <source>
        <dbReference type="RuleBase" id="RU003330"/>
    </source>
</evidence>
<dbReference type="Pfam" id="PF00406">
    <property type="entry name" value="ADK"/>
    <property type="match status" value="1"/>
</dbReference>
<feature type="binding site" evidence="5">
    <location>
        <position position="128"/>
    </location>
    <ligand>
        <name>ATP</name>
        <dbReference type="ChEBI" id="CHEBI:30616"/>
    </ligand>
</feature>
<dbReference type="InterPro" id="IPR033690">
    <property type="entry name" value="Adenylat_kinase_CS"/>
</dbReference>
<dbReference type="GO" id="GO:0005524">
    <property type="term" value="F:ATP binding"/>
    <property type="evidence" value="ECO:0007669"/>
    <property type="project" value="UniProtKB-UniRule"/>
</dbReference>
<dbReference type="NCBIfam" id="NF011104">
    <property type="entry name" value="PRK14531.1"/>
    <property type="match status" value="1"/>
</dbReference>
<evidence type="ECO:0000256" key="3">
    <source>
        <dbReference type="ARBA" id="ARBA00022741"/>
    </source>
</evidence>
<dbReference type="SUPFAM" id="SSF52540">
    <property type="entry name" value="P-loop containing nucleoside triphosphate hydrolases"/>
    <property type="match status" value="1"/>
</dbReference>
<dbReference type="NCBIfam" id="NF001381">
    <property type="entry name" value="PRK00279.1-3"/>
    <property type="match status" value="1"/>
</dbReference>
<feature type="binding site" evidence="5">
    <location>
        <begin position="11"/>
        <end position="16"/>
    </location>
    <ligand>
        <name>ATP</name>
        <dbReference type="ChEBI" id="CHEBI:30616"/>
    </ligand>
</feature>
<comment type="function">
    <text evidence="5">Catalyzes the reversible transfer of the terminal phosphate group between ATP and AMP. Plays an important role in cellular energy homeostasis and in adenine nucleotide metabolism.</text>
</comment>
<comment type="domain">
    <text evidence="5">Consists of three domains, a large central CORE domain and two small peripheral domains, NMPbind and LID, which undergo movements during catalysis. The LID domain closes over the site of phosphoryl transfer upon ATP binding. Assembling and dissambling the active center during each catalytic cycle provides an effective means to prevent ATP hydrolysis.</text>
</comment>
<evidence type="ECO:0000313" key="9">
    <source>
        <dbReference type="Proteomes" id="UP000581087"/>
    </source>
</evidence>
<reference evidence="8 9" key="1">
    <citation type="submission" date="2020-07" db="EMBL/GenBank/DDBJ databases">
        <title>Sequencing the genomes of 1000 actinobacteria strains.</title>
        <authorList>
            <person name="Klenk H.-P."/>
        </authorList>
    </citation>
    <scope>NUCLEOTIDE SEQUENCE [LARGE SCALE GENOMIC DNA]</scope>
    <source>
        <strain evidence="8 9">DSM 23870</strain>
    </source>
</reference>
<dbReference type="EC" id="2.7.4.3" evidence="5 7"/>
<comment type="similarity">
    <text evidence="5 6">Belongs to the adenylate kinase family.</text>
</comment>
<evidence type="ECO:0000256" key="2">
    <source>
        <dbReference type="ARBA" id="ARBA00022727"/>
    </source>
</evidence>
<keyword evidence="4 5" id="KW-0418">Kinase</keyword>
<dbReference type="NCBIfam" id="NF011100">
    <property type="entry name" value="PRK14527.1"/>
    <property type="match status" value="1"/>
</dbReference>
<evidence type="ECO:0000256" key="4">
    <source>
        <dbReference type="ARBA" id="ARBA00022777"/>
    </source>
</evidence>
<dbReference type="HAMAP" id="MF_00235">
    <property type="entry name" value="Adenylate_kinase_Adk"/>
    <property type="match status" value="1"/>
</dbReference>
<feature type="binding site" evidence="5">
    <location>
        <position position="37"/>
    </location>
    <ligand>
        <name>AMP</name>
        <dbReference type="ChEBI" id="CHEBI:456215"/>
    </ligand>
</feature>
<dbReference type="PRINTS" id="PR00094">
    <property type="entry name" value="ADENYLTKNASE"/>
</dbReference>
<dbReference type="GO" id="GO:0004017">
    <property type="term" value="F:AMP kinase activity"/>
    <property type="evidence" value="ECO:0007669"/>
    <property type="project" value="UniProtKB-UniRule"/>
</dbReference>
<feature type="binding site" evidence="5">
    <location>
        <begin position="58"/>
        <end position="60"/>
    </location>
    <ligand>
        <name>AMP</name>
        <dbReference type="ChEBI" id="CHEBI:456215"/>
    </ligand>
</feature>
<organism evidence="8 9">
    <name type="scientific">Agromyces atrinae</name>
    <dbReference type="NCBI Taxonomy" id="592376"/>
    <lineage>
        <taxon>Bacteria</taxon>
        <taxon>Bacillati</taxon>
        <taxon>Actinomycetota</taxon>
        <taxon>Actinomycetes</taxon>
        <taxon>Micrococcales</taxon>
        <taxon>Microbacteriaceae</taxon>
        <taxon>Agromyces</taxon>
    </lineage>
</organism>
<feature type="binding site" evidence="5">
    <location>
        <position position="93"/>
    </location>
    <ligand>
        <name>AMP</name>
        <dbReference type="ChEBI" id="CHEBI:456215"/>
    </ligand>
</feature>
<comment type="catalytic activity">
    <reaction evidence="5 7">
        <text>AMP + ATP = 2 ADP</text>
        <dbReference type="Rhea" id="RHEA:12973"/>
        <dbReference type="ChEBI" id="CHEBI:30616"/>
        <dbReference type="ChEBI" id="CHEBI:456215"/>
        <dbReference type="ChEBI" id="CHEBI:456216"/>
        <dbReference type="EC" id="2.7.4.3"/>
    </reaction>
</comment>
<feature type="binding site" evidence="5">
    <location>
        <position position="145"/>
    </location>
    <ligand>
        <name>AMP</name>
        <dbReference type="ChEBI" id="CHEBI:456215"/>
    </ligand>
</feature>
<feature type="region of interest" description="NMP" evidence="5">
    <location>
        <begin position="31"/>
        <end position="60"/>
    </location>
</feature>
<gene>
    <name evidence="5" type="primary">adk</name>
    <name evidence="8" type="ORF">BJ972_001384</name>
</gene>
<protein>
    <recommendedName>
        <fullName evidence="5 7">Adenylate kinase</fullName>
        <shortName evidence="5">AK</shortName>
        <ecNumber evidence="5 7">2.7.4.3</ecNumber>
    </recommendedName>
    <alternativeName>
        <fullName evidence="5">ATP-AMP transphosphorylase</fullName>
    </alternativeName>
    <alternativeName>
        <fullName evidence="5">ATP:AMP phosphotransferase</fullName>
    </alternativeName>
    <alternativeName>
        <fullName evidence="5">Adenylate monophosphate kinase</fullName>
    </alternativeName>
</protein>
<keyword evidence="3 5" id="KW-0547">Nucleotide-binding</keyword>
<dbReference type="InterPro" id="IPR027417">
    <property type="entry name" value="P-loop_NTPase"/>
</dbReference>
<name>A0A852SG62_9MICO</name>
<dbReference type="NCBIfam" id="NF011101">
    <property type="entry name" value="PRK14528.1"/>
    <property type="match status" value="1"/>
</dbReference>
<comment type="subunit">
    <text evidence="5 7">Monomer.</text>
</comment>
<evidence type="ECO:0000256" key="1">
    <source>
        <dbReference type="ARBA" id="ARBA00022679"/>
    </source>
</evidence>
<dbReference type="PANTHER" id="PTHR23359">
    <property type="entry name" value="NUCLEOTIDE KINASE"/>
    <property type="match status" value="1"/>
</dbReference>
<proteinExistence type="inferred from homology"/>
<evidence type="ECO:0000256" key="7">
    <source>
        <dbReference type="RuleBase" id="RU003331"/>
    </source>
</evidence>
<sequence>MTRLLLVGPPGAGKGTQAARLSDAFGVPAVSTGDIFRANVAGETPLGLEAKSYMDRGEYVPDSLTNAIVHDRLQEIDAAGGFLLDGYPRTIEQVHELDSILSQDGTHLDAVVQLVADVDEVVSRLLGRAQSQGRADDTEEVIRHRLEIYEAQTAPLVAVYGERGLVVEIDGLGAVDAVTERILAALAERGIVPDALDPASV</sequence>
<evidence type="ECO:0000313" key="8">
    <source>
        <dbReference type="EMBL" id="NYD66865.1"/>
    </source>
</evidence>
<comment type="caution">
    <text evidence="8">The sequence shown here is derived from an EMBL/GenBank/DDBJ whole genome shotgun (WGS) entry which is preliminary data.</text>
</comment>
<keyword evidence="1 5" id="KW-0808">Transferase</keyword>
<dbReference type="CDD" id="cd01428">
    <property type="entry name" value="ADK"/>
    <property type="match status" value="1"/>
</dbReference>
<dbReference type="GO" id="GO:0044209">
    <property type="term" value="P:AMP salvage"/>
    <property type="evidence" value="ECO:0007669"/>
    <property type="project" value="UniProtKB-UniRule"/>
</dbReference>
<evidence type="ECO:0000256" key="5">
    <source>
        <dbReference type="HAMAP-Rule" id="MF_00235"/>
    </source>
</evidence>
<comment type="caution">
    <text evidence="5">Lacks conserved residue(s) required for the propagation of feature annotation.</text>
</comment>
<dbReference type="RefSeq" id="WP_179419929.1">
    <property type="nucleotide sequence ID" value="NZ_JACCBI010000001.1"/>
</dbReference>
<dbReference type="InterPro" id="IPR000850">
    <property type="entry name" value="Adenylat/UMP-CMP_kin"/>
</dbReference>
<dbReference type="AlphaFoldDB" id="A0A852SG62"/>
<feature type="binding site" evidence="5">
    <location>
        <position position="173"/>
    </location>
    <ligand>
        <name>ATP</name>
        <dbReference type="ChEBI" id="CHEBI:30616"/>
    </ligand>
</feature>
<dbReference type="UniPathway" id="UPA00588">
    <property type="reaction ID" value="UER00649"/>
</dbReference>